<evidence type="ECO:0000313" key="5">
    <source>
        <dbReference type="Proteomes" id="UP000671910"/>
    </source>
</evidence>
<dbReference type="PROSITE" id="PS50943">
    <property type="entry name" value="HTH_CROC1"/>
    <property type="match status" value="1"/>
</dbReference>
<evidence type="ECO:0000313" key="2">
    <source>
        <dbReference type="EMBL" id="NHM14466.1"/>
    </source>
</evidence>
<dbReference type="Proteomes" id="UP000636394">
    <property type="component" value="Unassembled WGS sequence"/>
</dbReference>
<keyword evidence="4" id="KW-1185">Reference proteome</keyword>
<evidence type="ECO:0000313" key="3">
    <source>
        <dbReference type="EMBL" id="QTU84940.1"/>
    </source>
</evidence>
<dbReference type="KEGG" id="ebz:J7S26_03245"/>
<evidence type="ECO:0000259" key="1">
    <source>
        <dbReference type="PROSITE" id="PS50943"/>
    </source>
</evidence>
<dbReference type="InterPro" id="IPR001387">
    <property type="entry name" value="Cro/C1-type_HTH"/>
</dbReference>
<dbReference type="GO" id="GO:0003677">
    <property type="term" value="F:DNA binding"/>
    <property type="evidence" value="ECO:0007669"/>
    <property type="project" value="InterPro"/>
</dbReference>
<sequence>MDTTEIKMPRDEFNKMVGERIKQKRIEAGYTRLPLFAEEKLGIKPDTYRRYEMGTVALSLELAWRIADVLEMTLDELVGRTFASKLVISDDLDPIERHILERFRGLEAEDKIDVYNKVEYFIVNLEEGGQTKNE</sequence>
<organism evidence="3 5">
    <name type="scientific">Xiamenia xianingshaonis</name>
    <dbReference type="NCBI Taxonomy" id="2682776"/>
    <lineage>
        <taxon>Bacteria</taxon>
        <taxon>Bacillati</taxon>
        <taxon>Actinomycetota</taxon>
        <taxon>Coriobacteriia</taxon>
        <taxon>Eggerthellales</taxon>
        <taxon>Eggerthellaceae</taxon>
        <taxon>Xiamenia</taxon>
    </lineage>
</organism>
<dbReference type="RefSeq" id="WP_166339727.1">
    <property type="nucleotide sequence ID" value="NZ_CP072829.1"/>
</dbReference>
<dbReference type="EMBL" id="CP072829">
    <property type="protein sequence ID" value="QTU84940.1"/>
    <property type="molecule type" value="Genomic_DNA"/>
</dbReference>
<accession>A0A9E6SUW8</accession>
<gene>
    <name evidence="2" type="ORF">GMI68_06765</name>
    <name evidence="3" type="ORF">J7S26_03245</name>
</gene>
<dbReference type="EMBL" id="WPCR01000007">
    <property type="protein sequence ID" value="NHM14466.1"/>
    <property type="molecule type" value="Genomic_DNA"/>
</dbReference>
<dbReference type="InterPro" id="IPR010982">
    <property type="entry name" value="Lambda_DNA-bd_dom_sf"/>
</dbReference>
<dbReference type="AlphaFoldDB" id="A0A9E6SUW8"/>
<proteinExistence type="predicted"/>
<dbReference type="Gene3D" id="1.10.260.40">
    <property type="entry name" value="lambda repressor-like DNA-binding domains"/>
    <property type="match status" value="1"/>
</dbReference>
<protein>
    <submittedName>
        <fullName evidence="2">Helix-turn-helix domain-containing protein</fullName>
    </submittedName>
    <submittedName>
        <fullName evidence="3">Helix-turn-helix transcriptional regulator</fullName>
    </submittedName>
</protein>
<feature type="domain" description="HTH cro/C1-type" evidence="1">
    <location>
        <begin position="39"/>
        <end position="77"/>
    </location>
</feature>
<dbReference type="Proteomes" id="UP000671910">
    <property type="component" value="Chromosome"/>
</dbReference>
<dbReference type="Pfam" id="PF01381">
    <property type="entry name" value="HTH_3"/>
    <property type="match status" value="1"/>
</dbReference>
<reference evidence="3" key="2">
    <citation type="submission" date="2021-04" db="EMBL/GenBank/DDBJ databases">
        <title>Novel species in family Eggerthellaceae.</title>
        <authorList>
            <person name="Zhang G."/>
        </authorList>
    </citation>
    <scope>NUCLEOTIDE SEQUENCE</scope>
    <source>
        <strain evidence="3">Zg-886</strain>
    </source>
</reference>
<evidence type="ECO:0000313" key="4">
    <source>
        <dbReference type="Proteomes" id="UP000636394"/>
    </source>
</evidence>
<dbReference type="SUPFAM" id="SSF47413">
    <property type="entry name" value="lambda repressor-like DNA-binding domains"/>
    <property type="match status" value="1"/>
</dbReference>
<reference evidence="2 4" key="1">
    <citation type="submission" date="2019-11" db="EMBL/GenBank/DDBJ databases">
        <title>Eggerthellaceae novel genus isolated from the rectal contents of marmort.</title>
        <authorList>
            <person name="Zhang G."/>
        </authorList>
    </citation>
    <scope>NUCLEOTIDE SEQUENCE [LARGE SCALE GENOMIC DNA]</scope>
    <source>
        <strain evidence="2">Zg-886</strain>
        <strain evidence="4">zg-886</strain>
    </source>
</reference>
<name>A0A9E6SUW8_9ACTN</name>
<dbReference type="CDD" id="cd00093">
    <property type="entry name" value="HTH_XRE"/>
    <property type="match status" value="1"/>
</dbReference>
<dbReference type="SMART" id="SM00530">
    <property type="entry name" value="HTH_XRE"/>
    <property type="match status" value="1"/>
</dbReference>